<comment type="similarity">
    <text evidence="8">Belongs to the insect chemoreceptor superfamily. Gustatory receptor (GR) family.</text>
</comment>
<comment type="function">
    <text evidence="8">Gustatory receptor which mediates acceptance or avoidance behavior, depending on its substrates.</text>
</comment>
<dbReference type="GO" id="GO:0007635">
    <property type="term" value="P:chemosensory behavior"/>
    <property type="evidence" value="ECO:0007669"/>
    <property type="project" value="TreeGrafter"/>
</dbReference>
<dbReference type="GO" id="GO:0008049">
    <property type="term" value="P:male courtship behavior"/>
    <property type="evidence" value="ECO:0007669"/>
    <property type="project" value="TreeGrafter"/>
</dbReference>
<evidence type="ECO:0000256" key="5">
    <source>
        <dbReference type="ARBA" id="ARBA00023136"/>
    </source>
</evidence>
<evidence type="ECO:0000256" key="6">
    <source>
        <dbReference type="ARBA" id="ARBA00023170"/>
    </source>
</evidence>
<evidence type="ECO:0000256" key="7">
    <source>
        <dbReference type="ARBA" id="ARBA00023224"/>
    </source>
</evidence>
<feature type="transmembrane region" description="Helical" evidence="8">
    <location>
        <begin position="48"/>
        <end position="66"/>
    </location>
</feature>
<feature type="transmembrane region" description="Helical" evidence="8">
    <location>
        <begin position="142"/>
        <end position="163"/>
    </location>
</feature>
<dbReference type="Pfam" id="PF08395">
    <property type="entry name" value="7tm_7"/>
    <property type="match status" value="1"/>
</dbReference>
<dbReference type="VEuPathDB" id="VectorBase:AFUN015856"/>
<feature type="transmembrane region" description="Helical" evidence="8">
    <location>
        <begin position="371"/>
        <end position="389"/>
    </location>
</feature>
<evidence type="ECO:0000256" key="3">
    <source>
        <dbReference type="ARBA" id="ARBA00022692"/>
    </source>
</evidence>
<evidence type="ECO:0000256" key="4">
    <source>
        <dbReference type="ARBA" id="ARBA00022989"/>
    </source>
</evidence>
<proteinExistence type="inferred from homology"/>
<dbReference type="GO" id="GO:0007165">
    <property type="term" value="P:signal transduction"/>
    <property type="evidence" value="ECO:0007669"/>
    <property type="project" value="UniProtKB-KW"/>
</dbReference>
<evidence type="ECO:0000313" key="9">
    <source>
        <dbReference type="EnsemblMetazoa" id="AFUN015856-PA"/>
    </source>
</evidence>
<protein>
    <recommendedName>
        <fullName evidence="8">Gustatory receptor</fullName>
    </recommendedName>
</protein>
<accession>A0A182S4Y6</accession>
<dbReference type="EnsemblMetazoa" id="AFUN015856-RA">
    <property type="protein sequence ID" value="AFUN015856-PA"/>
    <property type="gene ID" value="AFUN015856"/>
</dbReference>
<organism evidence="9">
    <name type="scientific">Anopheles funestus</name>
    <name type="common">African malaria mosquito</name>
    <dbReference type="NCBI Taxonomy" id="62324"/>
    <lineage>
        <taxon>Eukaryota</taxon>
        <taxon>Metazoa</taxon>
        <taxon>Ecdysozoa</taxon>
        <taxon>Arthropoda</taxon>
        <taxon>Hexapoda</taxon>
        <taxon>Insecta</taxon>
        <taxon>Pterygota</taxon>
        <taxon>Neoptera</taxon>
        <taxon>Endopterygota</taxon>
        <taxon>Diptera</taxon>
        <taxon>Nematocera</taxon>
        <taxon>Culicoidea</taxon>
        <taxon>Culicidae</taxon>
        <taxon>Anophelinae</taxon>
        <taxon>Anopheles</taxon>
    </lineage>
</organism>
<dbReference type="STRING" id="62324.A0A182S4Y6"/>
<keyword evidence="7 8" id="KW-0807">Transducer</keyword>
<evidence type="ECO:0000256" key="1">
    <source>
        <dbReference type="ARBA" id="ARBA00004651"/>
    </source>
</evidence>
<feature type="transmembrane region" description="Helical" evidence="8">
    <location>
        <begin position="175"/>
        <end position="199"/>
    </location>
</feature>
<dbReference type="GO" id="GO:0043025">
    <property type="term" value="C:neuronal cell body"/>
    <property type="evidence" value="ECO:0007669"/>
    <property type="project" value="TreeGrafter"/>
</dbReference>
<dbReference type="PANTHER" id="PTHR21143">
    <property type="entry name" value="INVERTEBRATE GUSTATORY RECEPTOR"/>
    <property type="match status" value="1"/>
</dbReference>
<feature type="transmembrane region" description="Helical" evidence="8">
    <location>
        <begin position="294"/>
        <end position="314"/>
    </location>
</feature>
<keyword evidence="3 8" id="KW-0812">Transmembrane</keyword>
<keyword evidence="6 8" id="KW-0675">Receptor</keyword>
<dbReference type="GO" id="GO:0005886">
    <property type="term" value="C:plasma membrane"/>
    <property type="evidence" value="ECO:0007669"/>
    <property type="project" value="UniProtKB-SubCell"/>
</dbReference>
<dbReference type="AlphaFoldDB" id="A0A182S4Y6"/>
<name>A0A182S4Y6_ANOFN</name>
<dbReference type="GO" id="GO:0050909">
    <property type="term" value="P:sensory perception of taste"/>
    <property type="evidence" value="ECO:0007669"/>
    <property type="project" value="InterPro"/>
</dbReference>
<sequence>MCLRYRNPRHVYDVLRPLLAFSKVFGQTAFLIEGEPPYVQIKVTRVEYVALLINIVANSLCVYINVTTNRLSRLTGSTVMDMGLSFLFPLGATIMLLLAIDNFLRRNTTCTIMAELFSLDRSLQRKNYKPNHRRQYVVLMRLLLALIGFITTGTIFSLVMGLVSEFSAQNHMTNAFSYAYTGVQFMIVNFHFVAAARLLTYRLEAIKCCIKKHLESGTWWIEQKQRWGRRMEPIDVVAELAGDFASLGRIVERVNRIYSNQIVGLIMGVGMFSIFVIYVSSYTYYVGSTQESRLTAILLTAWMFYVLMVGLIFFSGMGVENTSNDIVDLLHEALHRENDLSTKRKLVCFSQQTLLRQPTLRCMFYDYNWKTLFSIFGLVVTYLIILLQFDKISEDPSNEKR</sequence>
<dbReference type="GO" id="GO:0030425">
    <property type="term" value="C:dendrite"/>
    <property type="evidence" value="ECO:0007669"/>
    <property type="project" value="TreeGrafter"/>
</dbReference>
<reference evidence="9" key="1">
    <citation type="submission" date="2020-05" db="UniProtKB">
        <authorList>
            <consortium name="EnsemblMetazoa"/>
        </authorList>
    </citation>
    <scope>IDENTIFICATION</scope>
    <source>
        <strain evidence="9">FUMOZ</strain>
    </source>
</reference>
<comment type="subcellular location">
    <subcellularLocation>
        <location evidence="1 8">Cell membrane</location>
        <topology evidence="1 8">Multi-pass membrane protein</topology>
    </subcellularLocation>
</comment>
<keyword evidence="2 8" id="KW-1003">Cell membrane</keyword>
<feature type="transmembrane region" description="Helical" evidence="8">
    <location>
        <begin position="262"/>
        <end position="282"/>
    </location>
</feature>
<evidence type="ECO:0000256" key="8">
    <source>
        <dbReference type="RuleBase" id="RU363108"/>
    </source>
</evidence>
<feature type="transmembrane region" description="Helical" evidence="8">
    <location>
        <begin position="86"/>
        <end position="104"/>
    </location>
</feature>
<evidence type="ECO:0000256" key="2">
    <source>
        <dbReference type="ARBA" id="ARBA00022475"/>
    </source>
</evidence>
<keyword evidence="5 8" id="KW-0472">Membrane</keyword>
<dbReference type="InterPro" id="IPR013604">
    <property type="entry name" value="7TM_chemorcpt"/>
</dbReference>
<keyword evidence="4 8" id="KW-1133">Transmembrane helix</keyword>
<dbReference type="GO" id="GO:0030424">
    <property type="term" value="C:axon"/>
    <property type="evidence" value="ECO:0007669"/>
    <property type="project" value="TreeGrafter"/>
</dbReference>
<dbReference type="PANTHER" id="PTHR21143:SF104">
    <property type="entry name" value="GUSTATORY RECEPTOR 8A-RELATED"/>
    <property type="match status" value="1"/>
</dbReference>